<dbReference type="AlphaFoldDB" id="A0A093Y5I0"/>
<evidence type="ECO:0000256" key="1">
    <source>
        <dbReference type="ARBA" id="ARBA00010066"/>
    </source>
</evidence>
<dbReference type="GO" id="GO:0000221">
    <property type="term" value="C:vacuolar proton-transporting V-type ATPase, V1 domain"/>
    <property type="evidence" value="ECO:0007669"/>
    <property type="project" value="TreeGrafter"/>
</dbReference>
<gene>
    <name evidence="7" type="ORF">GQ26_0021530</name>
</gene>
<name>A0A093Y5I0_TALMA</name>
<dbReference type="InterPro" id="IPR005124">
    <property type="entry name" value="V-ATPase_G"/>
</dbReference>
<dbReference type="GO" id="GO:0016887">
    <property type="term" value="F:ATP hydrolysis activity"/>
    <property type="evidence" value="ECO:0007669"/>
    <property type="project" value="TreeGrafter"/>
</dbReference>
<comment type="similarity">
    <text evidence="1">Belongs to the V-ATPase G subunit family.</text>
</comment>
<reference evidence="7" key="1">
    <citation type="journal article" date="2014" name="PLoS Genet.">
        <title>Signature Gene Expression Reveals Novel Clues to the Molecular Mechanisms of Dimorphic Transition in Penicillium marneffei.</title>
        <authorList>
            <person name="Yang E."/>
            <person name="Wang G."/>
            <person name="Cai J."/>
            <person name="Woo P.C."/>
            <person name="Lau S.K."/>
            <person name="Yuen K.-Y."/>
            <person name="Chow W.-N."/>
            <person name="Lin X."/>
        </authorList>
    </citation>
    <scope>NUCLEOTIDE SEQUENCE [LARGE SCALE GENOMIC DNA]</scope>
    <source>
        <strain evidence="7">PM1</strain>
    </source>
</reference>
<evidence type="ECO:0000256" key="2">
    <source>
        <dbReference type="ARBA" id="ARBA00022448"/>
    </source>
</evidence>
<evidence type="ECO:0000313" key="7">
    <source>
        <dbReference type="EMBL" id="KFX52743.1"/>
    </source>
</evidence>
<protein>
    <submittedName>
        <fullName evidence="7">V-type proton ATPase subunit G</fullName>
    </submittedName>
</protein>
<sequence>MPAVASDVTASVAADHEPPLLGSGSSRRRHSACPSHIEIAAGRFQRFIIRMSAQNSAGIQTLLDAEREAQKIVQQVFERELTELCFQLENTSGPIFKTTALTDTDRTKRVKEARTEAQREIDDYRKQKEEEFKKFEAEVCPCSLKRPPLLDKLVFDDTEALDAALKRKQKSRRRSQ</sequence>
<evidence type="ECO:0000256" key="5">
    <source>
        <dbReference type="SAM" id="Coils"/>
    </source>
</evidence>
<keyword evidence="2" id="KW-0813">Transport</keyword>
<organism evidence="7">
    <name type="scientific">Talaromyces marneffei PM1</name>
    <dbReference type="NCBI Taxonomy" id="1077442"/>
    <lineage>
        <taxon>Eukaryota</taxon>
        <taxon>Fungi</taxon>
        <taxon>Dikarya</taxon>
        <taxon>Ascomycota</taxon>
        <taxon>Pezizomycotina</taxon>
        <taxon>Eurotiomycetes</taxon>
        <taxon>Eurotiomycetidae</taxon>
        <taxon>Eurotiales</taxon>
        <taxon>Trichocomaceae</taxon>
        <taxon>Talaromyces</taxon>
        <taxon>Talaromyces sect. Talaromyces</taxon>
    </lineage>
</organism>
<keyword evidence="3" id="KW-0375">Hydrogen ion transport</keyword>
<feature type="coiled-coil region" evidence="5">
    <location>
        <begin position="107"/>
        <end position="134"/>
    </location>
</feature>
<feature type="region of interest" description="Disordered" evidence="6">
    <location>
        <begin position="1"/>
        <end position="29"/>
    </location>
</feature>
<evidence type="ECO:0000256" key="3">
    <source>
        <dbReference type="ARBA" id="ARBA00022781"/>
    </source>
</evidence>
<dbReference type="Pfam" id="PF03179">
    <property type="entry name" value="V-ATPase_G"/>
    <property type="match status" value="1"/>
</dbReference>
<evidence type="ECO:0000256" key="6">
    <source>
        <dbReference type="SAM" id="MobiDB-lite"/>
    </source>
</evidence>
<feature type="compositionally biased region" description="Low complexity" evidence="6">
    <location>
        <begin position="1"/>
        <end position="25"/>
    </location>
</feature>
<dbReference type="Gene3D" id="1.20.5.2950">
    <property type="match status" value="1"/>
</dbReference>
<dbReference type="HOGENOM" id="CLU_1526162_0_0_1"/>
<keyword evidence="5" id="KW-0175">Coiled coil</keyword>
<proteinExistence type="inferred from homology"/>
<evidence type="ECO:0000256" key="4">
    <source>
        <dbReference type="ARBA" id="ARBA00023065"/>
    </source>
</evidence>
<dbReference type="PANTHER" id="PTHR12713:SF11">
    <property type="entry name" value="V-TYPE PROTON ATPASE SUBUNIT G"/>
    <property type="match status" value="1"/>
</dbReference>
<accession>A0A093Y5I0</accession>
<dbReference type="PANTHER" id="PTHR12713">
    <property type="entry name" value="VACUOLAR ATP SYNTHASE SUBUNIT G"/>
    <property type="match status" value="1"/>
</dbReference>
<comment type="caution">
    <text evidence="7">The sequence shown here is derived from an EMBL/GenBank/DDBJ whole genome shotgun (WGS) entry which is preliminary data.</text>
</comment>
<keyword evidence="4" id="KW-0406">Ion transport</keyword>
<dbReference type="GO" id="GO:0046961">
    <property type="term" value="F:proton-transporting ATPase activity, rotational mechanism"/>
    <property type="evidence" value="ECO:0007669"/>
    <property type="project" value="InterPro"/>
</dbReference>
<dbReference type="EMBL" id="JPOX01000002">
    <property type="protein sequence ID" value="KFX52743.1"/>
    <property type="molecule type" value="Genomic_DNA"/>
</dbReference>